<name>R8YHW0_ACIPI</name>
<accession>R8YHW0</accession>
<dbReference type="Proteomes" id="UP000014024">
    <property type="component" value="Unassembled WGS sequence"/>
</dbReference>
<dbReference type="AlphaFoldDB" id="R8YHW0"/>
<evidence type="ECO:0000313" key="1">
    <source>
        <dbReference type="EMBL" id="EOQ68874.1"/>
    </source>
</evidence>
<dbReference type="HOGENOM" id="CLU_1811599_0_0_6"/>
<sequence>MDLSFTIGLPATSFKGLHHNQIIEGSFESGKFEGHRFFNGNWVQAKLLNHYQEYERTLKNGMRKNQRVKILLEFYEWIPAYGSGATKEHYGINSFNNKVQLFRVAGFDDEFIKILNDYSPIECPFLRQWKYLFNFDRKPLVALE</sequence>
<dbReference type="EMBL" id="APQM01000007">
    <property type="protein sequence ID" value="EOQ68874.1"/>
    <property type="molecule type" value="Genomic_DNA"/>
</dbReference>
<evidence type="ECO:0000313" key="2">
    <source>
        <dbReference type="Proteomes" id="UP000014024"/>
    </source>
</evidence>
<organism evidence="1 2">
    <name type="scientific">Acinetobacter pittii ANC 4050</name>
    <dbReference type="NCBI Taxonomy" id="1217691"/>
    <lineage>
        <taxon>Bacteria</taxon>
        <taxon>Pseudomonadati</taxon>
        <taxon>Pseudomonadota</taxon>
        <taxon>Gammaproteobacteria</taxon>
        <taxon>Moraxellales</taxon>
        <taxon>Moraxellaceae</taxon>
        <taxon>Acinetobacter</taxon>
        <taxon>Acinetobacter calcoaceticus/baumannii complex</taxon>
    </lineage>
</organism>
<gene>
    <name evidence="1" type="ORF">F931_01592</name>
</gene>
<protein>
    <submittedName>
        <fullName evidence="1">Uncharacterized protein</fullName>
    </submittedName>
</protein>
<comment type="caution">
    <text evidence="1">The sequence shown here is derived from an EMBL/GenBank/DDBJ whole genome shotgun (WGS) entry which is preliminary data.</text>
</comment>
<dbReference type="PATRIC" id="fig|1217691.3.peg.1571"/>
<reference evidence="1 2" key="1">
    <citation type="submission" date="2013-02" db="EMBL/GenBank/DDBJ databases">
        <title>The Genome Sequence of Acinetobacter sp. ANC 4050.</title>
        <authorList>
            <consortium name="The Broad Institute Genome Sequencing Platform"/>
            <consortium name="The Broad Institute Genome Sequencing Center for Infectious Disease"/>
            <person name="Cerqueira G."/>
            <person name="Feldgarden M."/>
            <person name="Courvalin P."/>
            <person name="Perichon B."/>
            <person name="Grillot-Courvalin C."/>
            <person name="Clermont D."/>
            <person name="Rocha E."/>
            <person name="Yoon E.-J."/>
            <person name="Nemec A."/>
            <person name="Walker B."/>
            <person name="Young S.K."/>
            <person name="Zeng Q."/>
            <person name="Gargeya S."/>
            <person name="Fitzgerald M."/>
            <person name="Haas B."/>
            <person name="Abouelleil A."/>
            <person name="Alvarado L."/>
            <person name="Arachchi H.M."/>
            <person name="Berlin A.M."/>
            <person name="Chapman S.B."/>
            <person name="Dewar J."/>
            <person name="Goldberg J."/>
            <person name="Griggs A."/>
            <person name="Gujja S."/>
            <person name="Hansen M."/>
            <person name="Howarth C."/>
            <person name="Imamovic A."/>
            <person name="Larimer J."/>
            <person name="McCowan C."/>
            <person name="Murphy C."/>
            <person name="Neiman D."/>
            <person name="Pearson M."/>
            <person name="Priest M."/>
            <person name="Roberts A."/>
            <person name="Saif S."/>
            <person name="Shea T."/>
            <person name="Sisk P."/>
            <person name="Sykes S."/>
            <person name="Wortman J."/>
            <person name="Nusbaum C."/>
            <person name="Birren B."/>
        </authorList>
    </citation>
    <scope>NUCLEOTIDE SEQUENCE [LARGE SCALE GENOMIC DNA]</scope>
    <source>
        <strain evidence="1 2">ANC 4050</strain>
    </source>
</reference>
<dbReference type="OrthoDB" id="9884261at2"/>
<dbReference type="RefSeq" id="WP_016141600.1">
    <property type="nucleotide sequence ID" value="NZ_KB976987.1"/>
</dbReference>
<proteinExistence type="predicted"/>